<sequence length="49" mass="5187">MMIGGMVGVPGPSGYVPTGIKIVTALVFGTMLIAHVVRYVLEKRLKKTG</sequence>
<evidence type="ECO:0000256" key="1">
    <source>
        <dbReference type="SAM" id="Phobius"/>
    </source>
</evidence>
<protein>
    <submittedName>
        <fullName evidence="2">Uncharacterized protein</fullName>
    </submittedName>
</protein>
<comment type="caution">
    <text evidence="2">The sequence shown here is derived from an EMBL/GenBank/DDBJ whole genome shotgun (WGS) entry which is preliminary data.</text>
</comment>
<dbReference type="EMBL" id="AJAK01000030">
    <property type="protein sequence ID" value="EOH72460.1"/>
    <property type="molecule type" value="Genomic_DNA"/>
</dbReference>
<keyword evidence="1" id="KW-0472">Membrane</keyword>
<dbReference type="Proteomes" id="UP000014148">
    <property type="component" value="Unassembled WGS sequence"/>
</dbReference>
<keyword evidence="1" id="KW-1133">Transmembrane helix</keyword>
<name>R2QLI1_9ENTE</name>
<organism evidence="2 4">
    <name type="scientific">Enterococcus malodoratus ATCC 43197</name>
    <dbReference type="NCBI Taxonomy" id="1158601"/>
    <lineage>
        <taxon>Bacteria</taxon>
        <taxon>Bacillati</taxon>
        <taxon>Bacillota</taxon>
        <taxon>Bacilli</taxon>
        <taxon>Lactobacillales</taxon>
        <taxon>Enterococcaceae</taxon>
        <taxon>Enterococcus</taxon>
    </lineage>
</organism>
<evidence type="ECO:0000313" key="4">
    <source>
        <dbReference type="Proteomes" id="UP000013783"/>
    </source>
</evidence>
<reference evidence="3 5" key="2">
    <citation type="submission" date="2013-03" db="EMBL/GenBank/DDBJ databases">
        <title>The Genome Sequence of Enterococcus malodoratus ATCC_43197 (PacBio/Illumina hybrid assembly).</title>
        <authorList>
            <consortium name="The Broad Institute Genomics Platform"/>
            <consortium name="The Broad Institute Genome Sequencing Center for Infectious Disease"/>
            <person name="Earl A."/>
            <person name="Russ C."/>
            <person name="Gilmore M."/>
            <person name="Surin D."/>
            <person name="Walker B."/>
            <person name="Young S."/>
            <person name="Zeng Q."/>
            <person name="Gargeya S."/>
            <person name="Fitzgerald M."/>
            <person name="Haas B."/>
            <person name="Abouelleil A."/>
            <person name="Allen A.W."/>
            <person name="Alvarado L."/>
            <person name="Arachchi H.M."/>
            <person name="Berlin A.M."/>
            <person name="Chapman S.B."/>
            <person name="Gainer-Dewar J."/>
            <person name="Goldberg J."/>
            <person name="Griggs A."/>
            <person name="Gujja S."/>
            <person name="Hansen M."/>
            <person name="Howarth C."/>
            <person name="Imamovic A."/>
            <person name="Ireland A."/>
            <person name="Larimer J."/>
            <person name="McCowan C."/>
            <person name="Murphy C."/>
            <person name="Pearson M."/>
            <person name="Poon T.W."/>
            <person name="Priest M."/>
            <person name="Roberts A."/>
            <person name="Saif S."/>
            <person name="Shea T."/>
            <person name="Sisk P."/>
            <person name="Sykes S."/>
            <person name="Wortman J."/>
            <person name="Nusbaum C."/>
            <person name="Birren B."/>
        </authorList>
    </citation>
    <scope>NUCLEOTIDE SEQUENCE [LARGE SCALE GENOMIC DNA]</scope>
    <source>
        <strain evidence="3 5">ATCC 43197</strain>
    </source>
</reference>
<dbReference type="Proteomes" id="UP000013783">
    <property type="component" value="Unassembled WGS sequence"/>
</dbReference>
<accession>R2QLI1</accession>
<reference evidence="2 4" key="1">
    <citation type="submission" date="2013-02" db="EMBL/GenBank/DDBJ databases">
        <title>The Genome Sequence of Enterococcus malodoratus ATCC_43197.</title>
        <authorList>
            <consortium name="The Broad Institute Genome Sequencing Platform"/>
            <consortium name="The Broad Institute Genome Sequencing Center for Infectious Disease"/>
            <person name="Earl A.M."/>
            <person name="Gilmore M.S."/>
            <person name="Lebreton F."/>
            <person name="Walker B."/>
            <person name="Young S.K."/>
            <person name="Zeng Q."/>
            <person name="Gargeya S."/>
            <person name="Fitzgerald M."/>
            <person name="Haas B."/>
            <person name="Abouelleil A."/>
            <person name="Alvarado L."/>
            <person name="Arachchi H.M."/>
            <person name="Berlin A.M."/>
            <person name="Chapman S.B."/>
            <person name="Dewar J."/>
            <person name="Goldberg J."/>
            <person name="Griggs A."/>
            <person name="Gujja S."/>
            <person name="Hansen M."/>
            <person name="Howarth C."/>
            <person name="Imamovic A."/>
            <person name="Larimer J."/>
            <person name="McCowan C."/>
            <person name="Murphy C."/>
            <person name="Neiman D."/>
            <person name="Pearson M."/>
            <person name="Priest M."/>
            <person name="Roberts A."/>
            <person name="Saif S."/>
            <person name="Shea T."/>
            <person name="Sisk P."/>
            <person name="Sykes S."/>
            <person name="Wortman J."/>
            <person name="Nusbaum C."/>
            <person name="Birren B."/>
        </authorList>
    </citation>
    <scope>NUCLEOTIDE SEQUENCE [LARGE SCALE GENOMIC DNA]</scope>
    <source>
        <strain evidence="2 4">ATCC 43197</strain>
    </source>
</reference>
<dbReference type="eggNOG" id="ENOG5032FSB">
    <property type="taxonomic scope" value="Bacteria"/>
</dbReference>
<dbReference type="EMBL" id="ASWA01000002">
    <property type="protein sequence ID" value="EOT70214.1"/>
    <property type="molecule type" value="Genomic_DNA"/>
</dbReference>
<evidence type="ECO:0000313" key="2">
    <source>
        <dbReference type="EMBL" id="EOH72460.1"/>
    </source>
</evidence>
<evidence type="ECO:0000313" key="5">
    <source>
        <dbReference type="Proteomes" id="UP000014148"/>
    </source>
</evidence>
<dbReference type="AlphaFoldDB" id="R2QLI1"/>
<keyword evidence="5" id="KW-1185">Reference proteome</keyword>
<gene>
    <name evidence="3" type="ORF">I585_01693</name>
    <name evidence="2" type="ORF">UAI_04045</name>
</gene>
<dbReference type="PATRIC" id="fig|1158601.3.peg.4014"/>
<evidence type="ECO:0000313" key="3">
    <source>
        <dbReference type="EMBL" id="EOT70214.1"/>
    </source>
</evidence>
<proteinExistence type="predicted"/>
<dbReference type="STRING" id="71451.RV07_GL000210"/>
<feature type="transmembrane region" description="Helical" evidence="1">
    <location>
        <begin position="20"/>
        <end position="41"/>
    </location>
</feature>
<keyword evidence="1" id="KW-0812">Transmembrane</keyword>